<protein>
    <submittedName>
        <fullName evidence="2">Uncharacterized protein</fullName>
    </submittedName>
</protein>
<dbReference type="EMBL" id="CM007898">
    <property type="protein sequence ID" value="OTG16075.1"/>
    <property type="molecule type" value="Genomic_DNA"/>
</dbReference>
<dbReference type="AlphaFoldDB" id="A0A251TY62"/>
<dbReference type="InParanoid" id="A0A251TY62"/>
<reference evidence="1" key="3">
    <citation type="submission" date="2020-06" db="EMBL/GenBank/DDBJ databases">
        <title>Helianthus annuus Genome sequencing and assembly Release 2.</title>
        <authorList>
            <person name="Gouzy J."/>
            <person name="Langlade N."/>
            <person name="Munos S."/>
        </authorList>
    </citation>
    <scope>NUCLEOTIDE SEQUENCE</scope>
    <source>
        <tissue evidence="1">Leaves</tissue>
    </source>
</reference>
<accession>A0A251TY62</accession>
<dbReference type="Proteomes" id="UP000215914">
    <property type="component" value="Chromosome 9"/>
</dbReference>
<dbReference type="Gramene" id="mRNA:HanXRQr2_Chr09g0404301">
    <property type="protein sequence ID" value="mRNA:HanXRQr2_Chr09g0404301"/>
    <property type="gene ID" value="HanXRQr2_Chr09g0404301"/>
</dbReference>
<gene>
    <name evidence="2" type="ORF">HannXRQ_Chr09g0267411</name>
    <name evidence="1" type="ORF">HanXRQr2_Chr09g0404301</name>
</gene>
<name>A0A251TY62_HELAN</name>
<evidence type="ECO:0000313" key="2">
    <source>
        <dbReference type="EMBL" id="OTG16075.1"/>
    </source>
</evidence>
<organism evidence="2 3">
    <name type="scientific">Helianthus annuus</name>
    <name type="common">Common sunflower</name>
    <dbReference type="NCBI Taxonomy" id="4232"/>
    <lineage>
        <taxon>Eukaryota</taxon>
        <taxon>Viridiplantae</taxon>
        <taxon>Streptophyta</taxon>
        <taxon>Embryophyta</taxon>
        <taxon>Tracheophyta</taxon>
        <taxon>Spermatophyta</taxon>
        <taxon>Magnoliopsida</taxon>
        <taxon>eudicotyledons</taxon>
        <taxon>Gunneridae</taxon>
        <taxon>Pentapetalae</taxon>
        <taxon>asterids</taxon>
        <taxon>campanulids</taxon>
        <taxon>Asterales</taxon>
        <taxon>Asteraceae</taxon>
        <taxon>Asteroideae</taxon>
        <taxon>Heliantheae alliance</taxon>
        <taxon>Heliantheae</taxon>
        <taxon>Helianthus</taxon>
    </lineage>
</organism>
<proteinExistence type="predicted"/>
<sequence>MVHPKSLEHSNLTSLLEFFTELQKEVLLLAFNCDFFVTKEAVKFSTRGDFGRAVLSLHILIMSYLHGYKFIQLLSDPLSSQLIIPQEITMLAGLDESLRIIIKVIDGHEWDMEIQALKMSLQKGQVDKR</sequence>
<keyword evidence="3" id="KW-1185">Reference proteome</keyword>
<evidence type="ECO:0000313" key="3">
    <source>
        <dbReference type="Proteomes" id="UP000215914"/>
    </source>
</evidence>
<dbReference type="EMBL" id="MNCJ02000324">
    <property type="protein sequence ID" value="KAF5792287.1"/>
    <property type="molecule type" value="Genomic_DNA"/>
</dbReference>
<reference evidence="2" key="2">
    <citation type="submission" date="2017-02" db="EMBL/GenBank/DDBJ databases">
        <title>Sunflower complete genome.</title>
        <authorList>
            <person name="Langlade N."/>
            <person name="Munos S."/>
        </authorList>
    </citation>
    <scope>NUCLEOTIDE SEQUENCE [LARGE SCALE GENOMIC DNA]</scope>
    <source>
        <tissue evidence="2">Leaves</tissue>
    </source>
</reference>
<evidence type="ECO:0000313" key="1">
    <source>
        <dbReference type="EMBL" id="KAF5792287.1"/>
    </source>
</evidence>
<reference evidence="1 3" key="1">
    <citation type="journal article" date="2017" name="Nature">
        <title>The sunflower genome provides insights into oil metabolism, flowering and Asterid evolution.</title>
        <authorList>
            <person name="Badouin H."/>
            <person name="Gouzy J."/>
            <person name="Grassa C.J."/>
            <person name="Murat F."/>
            <person name="Staton S.E."/>
            <person name="Cottret L."/>
            <person name="Lelandais-Briere C."/>
            <person name="Owens G.L."/>
            <person name="Carrere S."/>
            <person name="Mayjonade B."/>
            <person name="Legrand L."/>
            <person name="Gill N."/>
            <person name="Kane N.C."/>
            <person name="Bowers J.E."/>
            <person name="Hubner S."/>
            <person name="Bellec A."/>
            <person name="Berard A."/>
            <person name="Berges H."/>
            <person name="Blanchet N."/>
            <person name="Boniface M.C."/>
            <person name="Brunel D."/>
            <person name="Catrice O."/>
            <person name="Chaidir N."/>
            <person name="Claudel C."/>
            <person name="Donnadieu C."/>
            <person name="Faraut T."/>
            <person name="Fievet G."/>
            <person name="Helmstetter N."/>
            <person name="King M."/>
            <person name="Knapp S.J."/>
            <person name="Lai Z."/>
            <person name="Le Paslier M.C."/>
            <person name="Lippi Y."/>
            <person name="Lorenzon L."/>
            <person name="Mandel J.R."/>
            <person name="Marage G."/>
            <person name="Marchand G."/>
            <person name="Marquand E."/>
            <person name="Bret-Mestries E."/>
            <person name="Morien E."/>
            <person name="Nambeesan S."/>
            <person name="Nguyen T."/>
            <person name="Pegot-Espagnet P."/>
            <person name="Pouilly N."/>
            <person name="Raftis F."/>
            <person name="Sallet E."/>
            <person name="Schiex T."/>
            <person name="Thomas J."/>
            <person name="Vandecasteele C."/>
            <person name="Vares D."/>
            <person name="Vear F."/>
            <person name="Vautrin S."/>
            <person name="Crespi M."/>
            <person name="Mangin B."/>
            <person name="Burke J.M."/>
            <person name="Salse J."/>
            <person name="Munos S."/>
            <person name="Vincourt P."/>
            <person name="Rieseberg L.H."/>
            <person name="Langlade N.B."/>
        </authorList>
    </citation>
    <scope>NUCLEOTIDE SEQUENCE [LARGE SCALE GENOMIC DNA]</scope>
    <source>
        <strain evidence="3">cv. SF193</strain>
        <tissue evidence="1">Leaves</tissue>
    </source>
</reference>